<evidence type="ECO:0000256" key="5">
    <source>
        <dbReference type="SAM" id="Phobius"/>
    </source>
</evidence>
<evidence type="ECO:0000259" key="6">
    <source>
        <dbReference type="Pfam" id="PF00916"/>
    </source>
</evidence>
<keyword evidence="7" id="KW-1185">Reference proteome</keyword>
<dbReference type="Pfam" id="PF00916">
    <property type="entry name" value="Sulfate_transp"/>
    <property type="match status" value="1"/>
</dbReference>
<dbReference type="STRING" id="174720.A0A0N5CE02"/>
<evidence type="ECO:0000256" key="1">
    <source>
        <dbReference type="ARBA" id="ARBA00004141"/>
    </source>
</evidence>
<keyword evidence="2 5" id="KW-0812">Transmembrane</keyword>
<reference evidence="8" key="1">
    <citation type="submission" date="2017-02" db="UniProtKB">
        <authorList>
            <consortium name="WormBaseParasite"/>
        </authorList>
    </citation>
    <scope>IDENTIFICATION</scope>
</reference>
<feature type="transmembrane region" description="Helical" evidence="5">
    <location>
        <begin position="50"/>
        <end position="74"/>
    </location>
</feature>
<accession>A0A0N5CE02</accession>
<dbReference type="InterPro" id="IPR001902">
    <property type="entry name" value="SLC26A/SulP_fam"/>
</dbReference>
<dbReference type="AlphaFoldDB" id="A0A0N5CE02"/>
<dbReference type="InterPro" id="IPR011547">
    <property type="entry name" value="SLC26A/SulP_dom"/>
</dbReference>
<evidence type="ECO:0000313" key="8">
    <source>
        <dbReference type="WBParaSite" id="SPAL_0001609200.1"/>
    </source>
</evidence>
<proteinExistence type="predicted"/>
<feature type="transmembrane region" description="Helical" evidence="5">
    <location>
        <begin position="163"/>
        <end position="180"/>
    </location>
</feature>
<dbReference type="GO" id="GO:0016020">
    <property type="term" value="C:membrane"/>
    <property type="evidence" value="ECO:0007669"/>
    <property type="project" value="UniProtKB-SubCell"/>
</dbReference>
<organism evidence="7 8">
    <name type="scientific">Strongyloides papillosus</name>
    <name type="common">Intestinal threadworm</name>
    <dbReference type="NCBI Taxonomy" id="174720"/>
    <lineage>
        <taxon>Eukaryota</taxon>
        <taxon>Metazoa</taxon>
        <taxon>Ecdysozoa</taxon>
        <taxon>Nematoda</taxon>
        <taxon>Chromadorea</taxon>
        <taxon>Rhabditida</taxon>
        <taxon>Tylenchina</taxon>
        <taxon>Panagrolaimomorpha</taxon>
        <taxon>Strongyloidoidea</taxon>
        <taxon>Strongyloididae</taxon>
        <taxon>Strongyloides</taxon>
    </lineage>
</organism>
<dbReference type="PANTHER" id="PTHR11814">
    <property type="entry name" value="SULFATE TRANSPORTER"/>
    <property type="match status" value="1"/>
</dbReference>
<evidence type="ECO:0000256" key="2">
    <source>
        <dbReference type="ARBA" id="ARBA00022692"/>
    </source>
</evidence>
<evidence type="ECO:0000313" key="7">
    <source>
        <dbReference type="Proteomes" id="UP000046392"/>
    </source>
</evidence>
<dbReference type="GO" id="GO:0055085">
    <property type="term" value="P:transmembrane transport"/>
    <property type="evidence" value="ECO:0007669"/>
    <property type="project" value="InterPro"/>
</dbReference>
<comment type="subcellular location">
    <subcellularLocation>
        <location evidence="1">Membrane</location>
        <topology evidence="1">Multi-pass membrane protein</topology>
    </subcellularLocation>
</comment>
<feature type="domain" description="SLC26A/SulP transporter" evidence="6">
    <location>
        <begin position="47"/>
        <end position="226"/>
    </location>
</feature>
<protein>
    <submittedName>
        <fullName evidence="8">Sulfate_transp domain-containing protein</fullName>
    </submittedName>
</protein>
<dbReference type="Proteomes" id="UP000046392">
    <property type="component" value="Unplaced"/>
</dbReference>
<keyword evidence="3 5" id="KW-1133">Transmembrane helix</keyword>
<sequence length="279" mass="32033">MFFISPILIKNVKHNLQDTLEDYDDEFDINLQDTLEDYDDEFDIITNEEILSTITFICGIIMLVFYMCNFHFLLDYFSDPVIKGFTSGTALKVLVLQLPKLLGLKIEKEQNPFSYLNILLNIREKIDETNLGTFILSISSLSFLFVARFFLSPLLLERFGKVIPFELIFITISTIVVYLFNLNDTYDIEVVGEVQNYLPSPTLPNFSIIPNLIIDATIIALTNYVILNSITHKKIAAEILLEFAGNLADRAIKGKIFLEITRNKPLNSWNLHARKISFI</sequence>
<name>A0A0N5CE02_STREA</name>
<dbReference type="WBParaSite" id="SPAL_0001609200.1">
    <property type="protein sequence ID" value="SPAL_0001609200.1"/>
    <property type="gene ID" value="SPAL_0001609200"/>
</dbReference>
<evidence type="ECO:0000256" key="4">
    <source>
        <dbReference type="ARBA" id="ARBA00023136"/>
    </source>
</evidence>
<feature type="transmembrane region" description="Helical" evidence="5">
    <location>
        <begin position="131"/>
        <end position="151"/>
    </location>
</feature>
<evidence type="ECO:0000256" key="3">
    <source>
        <dbReference type="ARBA" id="ARBA00022989"/>
    </source>
</evidence>
<keyword evidence="4 5" id="KW-0472">Membrane</keyword>